<protein>
    <submittedName>
        <fullName evidence="1">Uncharacterized protein</fullName>
    </submittedName>
</protein>
<name>A0A8X6KA97_TRICU</name>
<dbReference type="Proteomes" id="UP000887116">
    <property type="component" value="Unassembled WGS sequence"/>
</dbReference>
<organism evidence="1 2">
    <name type="scientific">Trichonephila clavata</name>
    <name type="common">Joro spider</name>
    <name type="synonym">Nephila clavata</name>
    <dbReference type="NCBI Taxonomy" id="2740835"/>
    <lineage>
        <taxon>Eukaryota</taxon>
        <taxon>Metazoa</taxon>
        <taxon>Ecdysozoa</taxon>
        <taxon>Arthropoda</taxon>
        <taxon>Chelicerata</taxon>
        <taxon>Arachnida</taxon>
        <taxon>Araneae</taxon>
        <taxon>Araneomorphae</taxon>
        <taxon>Entelegynae</taxon>
        <taxon>Araneoidea</taxon>
        <taxon>Nephilidae</taxon>
        <taxon>Trichonephila</taxon>
    </lineage>
</organism>
<proteinExistence type="predicted"/>
<sequence>MGRNAPGGRRPNRPEFDATFDTFARWDLRDLSFEDDPSSGPFYRKSVFLFAGAASMVSRRHSRARDLREKCVHEARGAVERVPFQVVSSIAAPCAGFRVLDYPWGET</sequence>
<gene>
    <name evidence="1" type="ORF">TNCT_483281</name>
</gene>
<dbReference type="AlphaFoldDB" id="A0A8X6KA97"/>
<evidence type="ECO:0000313" key="1">
    <source>
        <dbReference type="EMBL" id="GFQ66886.1"/>
    </source>
</evidence>
<keyword evidence="2" id="KW-1185">Reference proteome</keyword>
<comment type="caution">
    <text evidence="1">The sequence shown here is derived from an EMBL/GenBank/DDBJ whole genome shotgun (WGS) entry which is preliminary data.</text>
</comment>
<dbReference type="EMBL" id="BMAO01000438">
    <property type="protein sequence ID" value="GFQ66886.1"/>
    <property type="molecule type" value="Genomic_DNA"/>
</dbReference>
<accession>A0A8X6KA97</accession>
<reference evidence="1" key="1">
    <citation type="submission" date="2020-07" db="EMBL/GenBank/DDBJ databases">
        <title>Multicomponent nature underlies the extraordinary mechanical properties of spider dragline silk.</title>
        <authorList>
            <person name="Kono N."/>
            <person name="Nakamura H."/>
            <person name="Mori M."/>
            <person name="Yoshida Y."/>
            <person name="Ohtoshi R."/>
            <person name="Malay A.D."/>
            <person name="Moran D.A.P."/>
            <person name="Tomita M."/>
            <person name="Numata K."/>
            <person name="Arakawa K."/>
        </authorList>
    </citation>
    <scope>NUCLEOTIDE SEQUENCE</scope>
</reference>
<evidence type="ECO:0000313" key="2">
    <source>
        <dbReference type="Proteomes" id="UP000887116"/>
    </source>
</evidence>